<dbReference type="Pfam" id="PF03018">
    <property type="entry name" value="Dirigent"/>
    <property type="match status" value="1"/>
</dbReference>
<dbReference type="OrthoDB" id="665505at2759"/>
<accession>A0A835EMF9</accession>
<dbReference type="InterPro" id="IPR044859">
    <property type="entry name" value="Allene_oxi_cyc_Dirigent"/>
</dbReference>
<comment type="caution">
    <text evidence="5">The sequence shown here is derived from an EMBL/GenBank/DDBJ whole genome shotgun (WGS) entry which is preliminary data.</text>
</comment>
<reference evidence="5" key="1">
    <citation type="submission" date="2020-07" db="EMBL/GenBank/DDBJ databases">
        <title>Genome sequence and genetic diversity analysis of an under-domesticated orphan crop, white fonio (Digitaria exilis).</title>
        <authorList>
            <person name="Bennetzen J.L."/>
            <person name="Chen S."/>
            <person name="Ma X."/>
            <person name="Wang X."/>
            <person name="Yssel A.E.J."/>
            <person name="Chaluvadi S.R."/>
            <person name="Johnson M."/>
            <person name="Gangashetty P."/>
            <person name="Hamidou F."/>
            <person name="Sanogo M.D."/>
            <person name="Zwaenepoel A."/>
            <person name="Wallace J."/>
            <person name="Van De Peer Y."/>
            <person name="Van Deynze A."/>
        </authorList>
    </citation>
    <scope>NUCLEOTIDE SEQUENCE</scope>
    <source>
        <tissue evidence="5">Leaves</tissue>
    </source>
</reference>
<comment type="function">
    <text evidence="4">Dirigent proteins impart stereoselectivity on the phenoxy radical-coupling reaction, yielding optically active lignans from two molecules of coniferyl alcohol in the biosynthesis of lignans, flavonolignans, and alkaloids and thus plays a central role in plant secondary metabolism.</text>
</comment>
<dbReference type="Gene3D" id="2.40.480.10">
    <property type="entry name" value="Allene oxide cyclase-like"/>
    <property type="match status" value="1"/>
</dbReference>
<dbReference type="EMBL" id="JACEFO010001834">
    <property type="protein sequence ID" value="KAF8699775.1"/>
    <property type="molecule type" value="Genomic_DNA"/>
</dbReference>
<feature type="signal peptide" evidence="4">
    <location>
        <begin position="1"/>
        <end position="23"/>
    </location>
</feature>
<proteinExistence type="inferred from homology"/>
<dbReference type="PANTHER" id="PTHR21495">
    <property type="entry name" value="NUCLEOPORIN-RELATED"/>
    <property type="match status" value="1"/>
</dbReference>
<comment type="subunit">
    <text evidence="2 4">Homodimer.</text>
</comment>
<keyword evidence="3 4" id="KW-0964">Secreted</keyword>
<evidence type="ECO:0000313" key="6">
    <source>
        <dbReference type="Proteomes" id="UP000636709"/>
    </source>
</evidence>
<organism evidence="5 6">
    <name type="scientific">Digitaria exilis</name>
    <dbReference type="NCBI Taxonomy" id="1010633"/>
    <lineage>
        <taxon>Eukaryota</taxon>
        <taxon>Viridiplantae</taxon>
        <taxon>Streptophyta</taxon>
        <taxon>Embryophyta</taxon>
        <taxon>Tracheophyta</taxon>
        <taxon>Spermatophyta</taxon>
        <taxon>Magnoliopsida</taxon>
        <taxon>Liliopsida</taxon>
        <taxon>Poales</taxon>
        <taxon>Poaceae</taxon>
        <taxon>PACMAD clade</taxon>
        <taxon>Panicoideae</taxon>
        <taxon>Panicodae</taxon>
        <taxon>Paniceae</taxon>
        <taxon>Anthephorinae</taxon>
        <taxon>Digitaria</taxon>
    </lineage>
</organism>
<dbReference type="GO" id="GO:0009699">
    <property type="term" value="P:phenylpropanoid biosynthetic process"/>
    <property type="evidence" value="ECO:0007669"/>
    <property type="project" value="UniProtKB-ARBA"/>
</dbReference>
<evidence type="ECO:0000313" key="5">
    <source>
        <dbReference type="EMBL" id="KAF8699775.1"/>
    </source>
</evidence>
<comment type="subcellular location">
    <subcellularLocation>
        <location evidence="4">Secreted</location>
        <location evidence="4">Extracellular space</location>
        <location evidence="4">Apoplast</location>
    </subcellularLocation>
</comment>
<name>A0A835EMF9_9POAL</name>
<evidence type="ECO:0000256" key="1">
    <source>
        <dbReference type="ARBA" id="ARBA00010746"/>
    </source>
</evidence>
<dbReference type="AlphaFoldDB" id="A0A835EMF9"/>
<dbReference type="Proteomes" id="UP000636709">
    <property type="component" value="Unassembled WGS sequence"/>
</dbReference>
<dbReference type="InterPro" id="IPR004265">
    <property type="entry name" value="Dirigent"/>
</dbReference>
<keyword evidence="4" id="KW-0052">Apoplast</keyword>
<keyword evidence="6" id="KW-1185">Reference proteome</keyword>
<protein>
    <recommendedName>
        <fullName evidence="4">Dirigent protein</fullName>
    </recommendedName>
</protein>
<feature type="chain" id="PRO_5033093262" description="Dirigent protein" evidence="4">
    <location>
        <begin position="24"/>
        <end position="178"/>
    </location>
</feature>
<dbReference type="GO" id="GO:0048046">
    <property type="term" value="C:apoplast"/>
    <property type="evidence" value="ECO:0007669"/>
    <property type="project" value="UniProtKB-SubCell"/>
</dbReference>
<sequence length="178" mass="18793">MANVKPTVQLLLALTAITAIAHGETTTTHLHFYMHDTQTPSPGSPTTAVLVARGPTPSPVDPTNRFGDAYVIDDPLTEGPDLTSSRTVGRAQGFYLAASQSLDALLLSVNMVFTAGRHNGSSVTVMGRDAIFNEVRELPVLGGTGVFRGAGGYIQIRTHSFNISNGNAVLKVDVFISV</sequence>
<evidence type="ECO:0000256" key="2">
    <source>
        <dbReference type="ARBA" id="ARBA00011738"/>
    </source>
</evidence>
<evidence type="ECO:0000256" key="4">
    <source>
        <dbReference type="RuleBase" id="RU363099"/>
    </source>
</evidence>
<evidence type="ECO:0000256" key="3">
    <source>
        <dbReference type="ARBA" id="ARBA00022525"/>
    </source>
</evidence>
<comment type="similarity">
    <text evidence="1 4">Belongs to the plant dirigent protein family.</text>
</comment>
<gene>
    <name evidence="5" type="ORF">HU200_034654</name>
</gene>
<keyword evidence="4" id="KW-0732">Signal</keyword>